<protein>
    <submittedName>
        <fullName evidence="1">Uncharacterized protein</fullName>
    </submittedName>
</protein>
<gene>
    <name evidence="1" type="ORF">SDC9_155490</name>
</gene>
<dbReference type="AlphaFoldDB" id="A0A645F1M5"/>
<proteinExistence type="predicted"/>
<sequence>MYVVFTFYRALTRCGIKCDFPQHAIHCKIRALVLRDPITGSIQNSRLHLFCRKVVIAQVIHGLTCSGSQPRIAVGPLTRQQVLRLVARRTVLPVRGFRHRNHWHGSDLTYWFYLFCVIAAVSRSIHNPQLFFQLHRIAAGICHFTAKLFCHVKFCGNFPFSLQCKLSRFLLNLHGFCKGFYRGGKVIDDRYWCACRILCCKICFASFCIIKSCSPEIKCSVGSHENTIFRGITFVMATFLCCTY</sequence>
<accession>A0A645F1M5</accession>
<evidence type="ECO:0000313" key="1">
    <source>
        <dbReference type="EMBL" id="MPN08208.1"/>
    </source>
</evidence>
<name>A0A645F1M5_9ZZZZ</name>
<dbReference type="EMBL" id="VSSQ01054233">
    <property type="protein sequence ID" value="MPN08208.1"/>
    <property type="molecule type" value="Genomic_DNA"/>
</dbReference>
<reference evidence="1" key="1">
    <citation type="submission" date="2019-08" db="EMBL/GenBank/DDBJ databases">
        <authorList>
            <person name="Kucharzyk K."/>
            <person name="Murdoch R.W."/>
            <person name="Higgins S."/>
            <person name="Loffler F."/>
        </authorList>
    </citation>
    <scope>NUCLEOTIDE SEQUENCE</scope>
</reference>
<organism evidence="1">
    <name type="scientific">bioreactor metagenome</name>
    <dbReference type="NCBI Taxonomy" id="1076179"/>
    <lineage>
        <taxon>unclassified sequences</taxon>
        <taxon>metagenomes</taxon>
        <taxon>ecological metagenomes</taxon>
    </lineage>
</organism>
<comment type="caution">
    <text evidence="1">The sequence shown here is derived from an EMBL/GenBank/DDBJ whole genome shotgun (WGS) entry which is preliminary data.</text>
</comment>